<dbReference type="SMART" id="SM00220">
    <property type="entry name" value="S_TKc"/>
    <property type="match status" value="1"/>
</dbReference>
<keyword evidence="3" id="KW-1185">Reference proteome</keyword>
<evidence type="ECO:0000259" key="1">
    <source>
        <dbReference type="PROSITE" id="PS50011"/>
    </source>
</evidence>
<evidence type="ECO:0000313" key="2">
    <source>
        <dbReference type="EMBL" id="KIP07951.1"/>
    </source>
</evidence>
<dbReference type="PROSITE" id="PS50011">
    <property type="entry name" value="PROTEIN_KINASE_DOM"/>
    <property type="match status" value="1"/>
</dbReference>
<dbReference type="GO" id="GO:0004672">
    <property type="term" value="F:protein kinase activity"/>
    <property type="evidence" value="ECO:0007669"/>
    <property type="project" value="InterPro"/>
</dbReference>
<feature type="domain" description="Protein kinase" evidence="1">
    <location>
        <begin position="1"/>
        <end position="380"/>
    </location>
</feature>
<gene>
    <name evidence="2" type="ORF">PHLGIDRAFT_404324</name>
</gene>
<dbReference type="SUPFAM" id="SSF56112">
    <property type="entry name" value="Protein kinase-like (PK-like)"/>
    <property type="match status" value="1"/>
</dbReference>
<dbReference type="OrthoDB" id="5987198at2759"/>
<dbReference type="Proteomes" id="UP000053257">
    <property type="component" value="Unassembled WGS sequence"/>
</dbReference>
<dbReference type="Gene3D" id="1.10.510.10">
    <property type="entry name" value="Transferase(Phosphotransferase) domain 1"/>
    <property type="match status" value="1"/>
</dbReference>
<proteinExistence type="predicted"/>
<dbReference type="PANTHER" id="PTHR44167:SF24">
    <property type="entry name" value="SERINE_THREONINE-PROTEIN KINASE CHK2"/>
    <property type="match status" value="1"/>
</dbReference>
<name>A0A0C3RZS2_PHLG1</name>
<sequence>MASVGHDDELRQVEDSLSQELATLSTAERMWRDKGPLLEAHGYQLRTRYQQGWTPSWLEQDLNFDYCEDSRTLPRPQVIDAVRIADGSLVSIKRAETGSEDITLAQMLHSDALKDDPRNHSVPVLDVIPDTDEPSITYLVMPFLRLMDDPPFETVGEVVDFIDQILDGLVFMHEHGVAHRDCSLKNIMMDASHLYPKGFHPVSIDSLPDVSKLAPHIPRRQASVKYYFIDFGLSVHVPDDASNKLVTGRLGRDRDPPELHSDAPYDPFKLDIFIIGNTLRNEFQKQYSNLDFLLPLIKSMLGTHSDSRPSAVEAQKYWKIIKSTITRLQVVDSLRRRQDSWIRSVVFDILAFIRLGISLLSDLVDSVARVLGVNREYHHL</sequence>
<dbReference type="InterPro" id="IPR000719">
    <property type="entry name" value="Prot_kinase_dom"/>
</dbReference>
<protein>
    <recommendedName>
        <fullName evidence="1">Protein kinase domain-containing protein</fullName>
    </recommendedName>
</protein>
<dbReference type="AlphaFoldDB" id="A0A0C3RZS2"/>
<evidence type="ECO:0000313" key="3">
    <source>
        <dbReference type="Proteomes" id="UP000053257"/>
    </source>
</evidence>
<accession>A0A0C3RZS2</accession>
<dbReference type="PANTHER" id="PTHR44167">
    <property type="entry name" value="OVARIAN-SPECIFIC SERINE/THREONINE-PROTEIN KINASE LOK-RELATED"/>
    <property type="match status" value="1"/>
</dbReference>
<dbReference type="InterPro" id="IPR011009">
    <property type="entry name" value="Kinase-like_dom_sf"/>
</dbReference>
<reference evidence="2 3" key="1">
    <citation type="journal article" date="2014" name="PLoS Genet.">
        <title>Analysis of the Phlebiopsis gigantea genome, transcriptome and secretome provides insight into its pioneer colonization strategies of wood.</title>
        <authorList>
            <person name="Hori C."/>
            <person name="Ishida T."/>
            <person name="Igarashi K."/>
            <person name="Samejima M."/>
            <person name="Suzuki H."/>
            <person name="Master E."/>
            <person name="Ferreira P."/>
            <person name="Ruiz-Duenas F.J."/>
            <person name="Held B."/>
            <person name="Canessa P."/>
            <person name="Larrondo L.F."/>
            <person name="Schmoll M."/>
            <person name="Druzhinina I.S."/>
            <person name="Kubicek C.P."/>
            <person name="Gaskell J.A."/>
            <person name="Kersten P."/>
            <person name="St John F."/>
            <person name="Glasner J."/>
            <person name="Sabat G."/>
            <person name="Splinter BonDurant S."/>
            <person name="Syed K."/>
            <person name="Yadav J."/>
            <person name="Mgbeahuruike A.C."/>
            <person name="Kovalchuk A."/>
            <person name="Asiegbu F.O."/>
            <person name="Lackner G."/>
            <person name="Hoffmeister D."/>
            <person name="Rencoret J."/>
            <person name="Gutierrez A."/>
            <person name="Sun H."/>
            <person name="Lindquist E."/>
            <person name="Barry K."/>
            <person name="Riley R."/>
            <person name="Grigoriev I.V."/>
            <person name="Henrissat B."/>
            <person name="Kues U."/>
            <person name="Berka R.M."/>
            <person name="Martinez A.T."/>
            <person name="Covert S.F."/>
            <person name="Blanchette R.A."/>
            <person name="Cullen D."/>
        </authorList>
    </citation>
    <scope>NUCLEOTIDE SEQUENCE [LARGE SCALE GENOMIC DNA]</scope>
    <source>
        <strain evidence="2 3">11061_1 CR5-6</strain>
    </source>
</reference>
<dbReference type="EMBL" id="KN840488">
    <property type="protein sequence ID" value="KIP07951.1"/>
    <property type="molecule type" value="Genomic_DNA"/>
</dbReference>
<dbReference type="STRING" id="745531.A0A0C3RZS2"/>
<dbReference type="GO" id="GO:0005524">
    <property type="term" value="F:ATP binding"/>
    <property type="evidence" value="ECO:0007669"/>
    <property type="project" value="InterPro"/>
</dbReference>
<dbReference type="HOGENOM" id="CLU_044121_2_1_1"/>
<organism evidence="2 3">
    <name type="scientific">Phlebiopsis gigantea (strain 11061_1 CR5-6)</name>
    <name type="common">White-rot fungus</name>
    <name type="synonym">Peniophora gigantea</name>
    <dbReference type="NCBI Taxonomy" id="745531"/>
    <lineage>
        <taxon>Eukaryota</taxon>
        <taxon>Fungi</taxon>
        <taxon>Dikarya</taxon>
        <taxon>Basidiomycota</taxon>
        <taxon>Agaricomycotina</taxon>
        <taxon>Agaricomycetes</taxon>
        <taxon>Polyporales</taxon>
        <taxon>Phanerochaetaceae</taxon>
        <taxon>Phlebiopsis</taxon>
    </lineage>
</organism>